<dbReference type="Proteomes" id="UP000070133">
    <property type="component" value="Unassembled WGS sequence"/>
</dbReference>
<protein>
    <submittedName>
        <fullName evidence="1">Uncharacterized protein</fullName>
    </submittedName>
</protein>
<evidence type="ECO:0000313" key="1">
    <source>
        <dbReference type="EMBL" id="KXS96260.1"/>
    </source>
</evidence>
<sequence>MSLVILVPSIGLQITSLLHGGVPHQLVNLCFLLRRLWQALHQFEAKIAFLVQYGCAFPWTVINEIWFGASEVWRNGNVTAFQEYVQTEMMSVQGPAPGFVGRWLSEQQKVVGILVHDSGHFAYLTKEMIDAHGRESLFVSFRRECGGDDAKD</sequence>
<dbReference type="EMBL" id="LFZN01000181">
    <property type="protein sequence ID" value="KXS96260.1"/>
    <property type="molecule type" value="Genomic_DNA"/>
</dbReference>
<evidence type="ECO:0000313" key="2">
    <source>
        <dbReference type="Proteomes" id="UP000070133"/>
    </source>
</evidence>
<reference evidence="1 2" key="1">
    <citation type="submission" date="2015-07" db="EMBL/GenBank/DDBJ databases">
        <title>Comparative genomics of the Sigatoka disease complex on banana suggests a link between parallel evolutionary changes in Pseudocercospora fijiensis and Pseudocercospora eumusae and increased virulence on the banana host.</title>
        <authorList>
            <person name="Chang T.-C."/>
            <person name="Salvucci A."/>
            <person name="Crous P.W."/>
            <person name="Stergiopoulos I."/>
        </authorList>
    </citation>
    <scope>NUCLEOTIDE SEQUENCE [LARGE SCALE GENOMIC DNA]</scope>
    <source>
        <strain evidence="1 2">CBS 114824</strain>
    </source>
</reference>
<comment type="caution">
    <text evidence="1">The sequence shown here is derived from an EMBL/GenBank/DDBJ whole genome shotgun (WGS) entry which is preliminary data.</text>
</comment>
<name>A0A139H1B1_9PEZI</name>
<proteinExistence type="predicted"/>
<dbReference type="AlphaFoldDB" id="A0A139H1B1"/>
<accession>A0A139H1B1</accession>
<keyword evidence="2" id="KW-1185">Reference proteome</keyword>
<organism evidence="1 2">
    <name type="scientific">Pseudocercospora eumusae</name>
    <dbReference type="NCBI Taxonomy" id="321146"/>
    <lineage>
        <taxon>Eukaryota</taxon>
        <taxon>Fungi</taxon>
        <taxon>Dikarya</taxon>
        <taxon>Ascomycota</taxon>
        <taxon>Pezizomycotina</taxon>
        <taxon>Dothideomycetes</taxon>
        <taxon>Dothideomycetidae</taxon>
        <taxon>Mycosphaerellales</taxon>
        <taxon>Mycosphaerellaceae</taxon>
        <taxon>Pseudocercospora</taxon>
    </lineage>
</organism>
<gene>
    <name evidence="1" type="ORF">AC578_5491</name>
</gene>